<name>A0AAV7EXC9_ARIFI</name>
<proteinExistence type="predicted"/>
<keyword evidence="2" id="KW-1185">Reference proteome</keyword>
<accession>A0AAV7EXC9</accession>
<evidence type="ECO:0000313" key="2">
    <source>
        <dbReference type="Proteomes" id="UP000825729"/>
    </source>
</evidence>
<comment type="caution">
    <text evidence="1">The sequence shown here is derived from an EMBL/GenBank/DDBJ whole genome shotgun (WGS) entry which is preliminary data.</text>
</comment>
<organism evidence="1 2">
    <name type="scientific">Aristolochia fimbriata</name>
    <name type="common">White veined hardy Dutchman's pipe vine</name>
    <dbReference type="NCBI Taxonomy" id="158543"/>
    <lineage>
        <taxon>Eukaryota</taxon>
        <taxon>Viridiplantae</taxon>
        <taxon>Streptophyta</taxon>
        <taxon>Embryophyta</taxon>
        <taxon>Tracheophyta</taxon>
        <taxon>Spermatophyta</taxon>
        <taxon>Magnoliopsida</taxon>
        <taxon>Magnoliidae</taxon>
        <taxon>Piperales</taxon>
        <taxon>Aristolochiaceae</taxon>
        <taxon>Aristolochia</taxon>
    </lineage>
</organism>
<evidence type="ECO:0000313" key="1">
    <source>
        <dbReference type="EMBL" id="KAG9453555.1"/>
    </source>
</evidence>
<sequence>MIGLSNEWKHGEAKLHLSSTWLPVRFQQKQIPAPALPMRCNTFQPSFSSITKYKNLTSKKQKDYNSAISQTLAAIMSQQLSVSDS</sequence>
<protein>
    <submittedName>
        <fullName evidence="1">Uncharacterized protein</fullName>
    </submittedName>
</protein>
<reference evidence="1 2" key="1">
    <citation type="submission" date="2021-07" db="EMBL/GenBank/DDBJ databases">
        <title>The Aristolochia fimbriata genome: insights into angiosperm evolution, floral development and chemical biosynthesis.</title>
        <authorList>
            <person name="Jiao Y."/>
        </authorList>
    </citation>
    <scope>NUCLEOTIDE SEQUENCE [LARGE SCALE GENOMIC DNA]</scope>
    <source>
        <strain evidence="1">IBCAS-2021</strain>
        <tissue evidence="1">Leaf</tissue>
    </source>
</reference>
<dbReference type="Proteomes" id="UP000825729">
    <property type="component" value="Unassembled WGS sequence"/>
</dbReference>
<dbReference type="AlphaFoldDB" id="A0AAV7EXC9"/>
<gene>
    <name evidence="1" type="ORF">H6P81_006459</name>
</gene>
<dbReference type="EMBL" id="JAINDJ010000003">
    <property type="protein sequence ID" value="KAG9453555.1"/>
    <property type="molecule type" value="Genomic_DNA"/>
</dbReference>